<keyword evidence="3" id="KW-1185">Reference proteome</keyword>
<accession>A0ABR9JII1</accession>
<dbReference type="Proteomes" id="UP000627838">
    <property type="component" value="Unassembled WGS sequence"/>
</dbReference>
<reference evidence="2 3" key="1">
    <citation type="submission" date="2020-10" db="EMBL/GenBank/DDBJ databases">
        <title>Sequencing the genomes of 1000 actinobacteria strains.</title>
        <authorList>
            <person name="Klenk H.-P."/>
        </authorList>
    </citation>
    <scope>NUCLEOTIDE SEQUENCE [LARGE SCALE GENOMIC DNA]</scope>
    <source>
        <strain evidence="2 3">DSM 46744</strain>
    </source>
</reference>
<protein>
    <submittedName>
        <fullName evidence="2">Uncharacterized protein</fullName>
    </submittedName>
</protein>
<dbReference type="EMBL" id="JADBDZ010000001">
    <property type="protein sequence ID" value="MBE1530357.1"/>
    <property type="molecule type" value="Genomic_DNA"/>
</dbReference>
<evidence type="ECO:0000313" key="2">
    <source>
        <dbReference type="EMBL" id="MBE1530357.1"/>
    </source>
</evidence>
<evidence type="ECO:0000256" key="1">
    <source>
        <dbReference type="SAM" id="MobiDB-lite"/>
    </source>
</evidence>
<feature type="compositionally biased region" description="Basic and acidic residues" evidence="1">
    <location>
        <begin position="29"/>
        <end position="52"/>
    </location>
</feature>
<comment type="caution">
    <text evidence="2">The sequence shown here is derived from an EMBL/GenBank/DDBJ whole genome shotgun (WGS) entry which is preliminary data.</text>
</comment>
<proteinExistence type="predicted"/>
<evidence type="ECO:0000313" key="3">
    <source>
        <dbReference type="Proteomes" id="UP000627838"/>
    </source>
</evidence>
<sequence>MTSKHKPDLYDPLRLNFGNGSVEPGRLPGPDRRNGRPTRVKAEVSSKAESGRTEPVTVRRANPRAWRVAREVAEGDVRRLEILADGSVLIHNRPMR</sequence>
<name>A0ABR9JII1_9ACTN</name>
<gene>
    <name evidence="2" type="ORF">H4W34_000190</name>
</gene>
<organism evidence="2 3">
    <name type="scientific">Actinomadura algeriensis</name>
    <dbReference type="NCBI Taxonomy" id="1679523"/>
    <lineage>
        <taxon>Bacteria</taxon>
        <taxon>Bacillati</taxon>
        <taxon>Actinomycetota</taxon>
        <taxon>Actinomycetes</taxon>
        <taxon>Streptosporangiales</taxon>
        <taxon>Thermomonosporaceae</taxon>
        <taxon>Actinomadura</taxon>
    </lineage>
</organism>
<feature type="region of interest" description="Disordered" evidence="1">
    <location>
        <begin position="1"/>
        <end position="57"/>
    </location>
</feature>
<feature type="compositionally biased region" description="Basic and acidic residues" evidence="1">
    <location>
        <begin position="1"/>
        <end position="11"/>
    </location>
</feature>